<dbReference type="AlphaFoldDB" id="A0A9X9AAS9"/>
<accession>A0A9X9AAS9</accession>
<dbReference type="Pfam" id="PF02687">
    <property type="entry name" value="FtsX"/>
    <property type="match status" value="1"/>
</dbReference>
<proteinExistence type="inferred from homology"/>
<evidence type="ECO:0000256" key="8">
    <source>
        <dbReference type="ARBA" id="ARBA00023136"/>
    </source>
</evidence>
<feature type="non-terminal residue" evidence="12">
    <location>
        <position position="1"/>
    </location>
</feature>
<evidence type="ECO:0000313" key="13">
    <source>
        <dbReference type="Proteomes" id="UP000308444"/>
    </source>
</evidence>
<evidence type="ECO:0000256" key="7">
    <source>
        <dbReference type="ARBA" id="ARBA00022989"/>
    </source>
</evidence>
<name>A0A9X9AAS9_BACCE</name>
<feature type="transmembrane region" description="Helical" evidence="10">
    <location>
        <begin position="84"/>
        <end position="104"/>
    </location>
</feature>
<evidence type="ECO:0000259" key="11">
    <source>
        <dbReference type="Pfam" id="PF02687"/>
    </source>
</evidence>
<evidence type="ECO:0000256" key="3">
    <source>
        <dbReference type="ARBA" id="ARBA00011131"/>
    </source>
</evidence>
<sequence>GLKTISGENNINISNELIQLEKPGYNNSIMATLIITISIVVIATIVVIYNAFQISVVERTRQFGLLRSIGATRKQIRQIVLREATFLAVIAIPIGIICSLIALAS</sequence>
<evidence type="ECO:0000256" key="10">
    <source>
        <dbReference type="SAM" id="Phobius"/>
    </source>
</evidence>
<evidence type="ECO:0000256" key="6">
    <source>
        <dbReference type="ARBA" id="ARBA00022692"/>
    </source>
</evidence>
<keyword evidence="6 10" id="KW-0812">Transmembrane</keyword>
<dbReference type="Proteomes" id="UP000308444">
    <property type="component" value="Unassembled WGS sequence"/>
</dbReference>
<comment type="function">
    <text evidence="9">Part of the ABC transporter complex hrt involved in hemin import. Responsible for the translocation of the substrate across the membrane.</text>
</comment>
<reference evidence="12 13" key="1">
    <citation type="journal article" date="2019" name="Environ. Microbiol.">
        <title>An active ?-lactamase is a part of an orchestrated cell wall stress resistance network of Bacillus subtilis and related rhizosphere species.</title>
        <authorList>
            <person name="Bucher T."/>
            <person name="Keren-Paz A."/>
            <person name="Hausser J."/>
            <person name="Olender T."/>
            <person name="Cytryn E."/>
            <person name="Kolodkin-Gal I."/>
        </authorList>
    </citation>
    <scope>NUCLEOTIDE SEQUENCE [LARGE SCALE GENOMIC DNA]</scope>
    <source>
        <strain evidence="12 13">I32</strain>
    </source>
</reference>
<dbReference type="PANTHER" id="PTHR43738:SF2">
    <property type="entry name" value="ABC TRANSPORTER PERMEASE"/>
    <property type="match status" value="1"/>
</dbReference>
<dbReference type="InterPro" id="IPR003838">
    <property type="entry name" value="ABC3_permease_C"/>
</dbReference>
<dbReference type="InterPro" id="IPR051125">
    <property type="entry name" value="ABC-4/HrtB_transporter"/>
</dbReference>
<feature type="domain" description="ABC3 transporter permease C-terminal" evidence="11">
    <location>
        <begin position="35"/>
        <end position="103"/>
    </location>
</feature>
<comment type="caution">
    <text evidence="12">The sequence shown here is derived from an EMBL/GenBank/DDBJ whole genome shotgun (WGS) entry which is preliminary data.</text>
</comment>
<evidence type="ECO:0000256" key="1">
    <source>
        <dbReference type="ARBA" id="ARBA00004651"/>
    </source>
</evidence>
<comment type="subcellular location">
    <subcellularLocation>
        <location evidence="1">Cell membrane</location>
        <topology evidence="1">Multi-pass membrane protein</topology>
    </subcellularLocation>
</comment>
<keyword evidence="7 10" id="KW-1133">Transmembrane helix</keyword>
<keyword evidence="5" id="KW-1003">Cell membrane</keyword>
<dbReference type="GO" id="GO:0005886">
    <property type="term" value="C:plasma membrane"/>
    <property type="evidence" value="ECO:0007669"/>
    <property type="project" value="UniProtKB-SubCell"/>
</dbReference>
<evidence type="ECO:0000256" key="9">
    <source>
        <dbReference type="ARBA" id="ARBA00024973"/>
    </source>
</evidence>
<feature type="non-terminal residue" evidence="12">
    <location>
        <position position="105"/>
    </location>
</feature>
<organism evidence="12 13">
    <name type="scientific">Bacillus cereus</name>
    <dbReference type="NCBI Taxonomy" id="1396"/>
    <lineage>
        <taxon>Bacteria</taxon>
        <taxon>Bacillati</taxon>
        <taxon>Bacillota</taxon>
        <taxon>Bacilli</taxon>
        <taxon>Bacillales</taxon>
        <taxon>Bacillaceae</taxon>
        <taxon>Bacillus</taxon>
        <taxon>Bacillus cereus group</taxon>
    </lineage>
</organism>
<dbReference type="EMBL" id="SZOH01000715">
    <property type="protein sequence ID" value="TKJ04155.1"/>
    <property type="molecule type" value="Genomic_DNA"/>
</dbReference>
<evidence type="ECO:0000313" key="12">
    <source>
        <dbReference type="EMBL" id="TKJ04155.1"/>
    </source>
</evidence>
<feature type="transmembrane region" description="Helical" evidence="10">
    <location>
        <begin position="29"/>
        <end position="52"/>
    </location>
</feature>
<evidence type="ECO:0000256" key="4">
    <source>
        <dbReference type="ARBA" id="ARBA00016962"/>
    </source>
</evidence>
<comment type="similarity">
    <text evidence="2">Belongs to the ABC-4 integral membrane protein family. HrtB subfamily.</text>
</comment>
<comment type="subunit">
    <text evidence="3">The complex is composed of two ATP-binding proteins (HrtA), two transmembrane proteins (HrtB) and a solute-binding protein.</text>
</comment>
<dbReference type="PANTHER" id="PTHR43738">
    <property type="entry name" value="ABC TRANSPORTER, MEMBRANE PROTEIN"/>
    <property type="match status" value="1"/>
</dbReference>
<evidence type="ECO:0000256" key="2">
    <source>
        <dbReference type="ARBA" id="ARBA00008697"/>
    </source>
</evidence>
<keyword evidence="8 10" id="KW-0472">Membrane</keyword>
<protein>
    <recommendedName>
        <fullName evidence="4">Putative hemin transport system permease protein HrtB</fullName>
    </recommendedName>
</protein>
<evidence type="ECO:0000256" key="5">
    <source>
        <dbReference type="ARBA" id="ARBA00022475"/>
    </source>
</evidence>
<gene>
    <name evidence="12" type="ORF">FC695_12175</name>
</gene>